<accession>E6K6K2</accession>
<dbReference type="HOGENOM" id="CLU_209804_0_0_10"/>
<evidence type="ECO:0000313" key="2">
    <source>
        <dbReference type="Proteomes" id="UP000003112"/>
    </source>
</evidence>
<proteinExistence type="predicted"/>
<keyword evidence="2" id="KW-1185">Reference proteome</keyword>
<reference evidence="1 2" key="1">
    <citation type="submission" date="2010-10" db="EMBL/GenBank/DDBJ databases">
        <authorList>
            <person name="Muzny D."/>
            <person name="Qin X."/>
            <person name="Deng J."/>
            <person name="Jiang H."/>
            <person name="Liu Y."/>
            <person name="Qu J."/>
            <person name="Song X.-Z."/>
            <person name="Zhang L."/>
            <person name="Thornton R."/>
            <person name="Coyle M."/>
            <person name="Francisco L."/>
            <person name="Jackson L."/>
            <person name="Javaid M."/>
            <person name="Korchina V."/>
            <person name="Kovar C."/>
            <person name="Mata R."/>
            <person name="Mathew T."/>
            <person name="Ngo R."/>
            <person name="Nguyen L."/>
            <person name="Nguyen N."/>
            <person name="Okwuonu G."/>
            <person name="Ongeri F."/>
            <person name="Pham C."/>
            <person name="Simmons D."/>
            <person name="Wilczek-Boney K."/>
            <person name="Hale W."/>
            <person name="Jakkamsetti A."/>
            <person name="Pham P."/>
            <person name="Ruth R."/>
            <person name="San Lucas F."/>
            <person name="Warren J."/>
            <person name="Zhang J."/>
            <person name="Zhao Z."/>
            <person name="Zhou C."/>
            <person name="Zhu D."/>
            <person name="Lee S."/>
            <person name="Bess C."/>
            <person name="Blankenburg K."/>
            <person name="Forbes L."/>
            <person name="Fu Q."/>
            <person name="Gubbala S."/>
            <person name="Hirani K."/>
            <person name="Jayaseelan J.C."/>
            <person name="Lara F."/>
            <person name="Munidasa M."/>
            <person name="Palculict T."/>
            <person name="Patil S."/>
            <person name="Pu L.-L."/>
            <person name="Saada N."/>
            <person name="Tang L."/>
            <person name="Weissenberger G."/>
            <person name="Zhu Y."/>
            <person name="Hemphill L."/>
            <person name="Shang Y."/>
            <person name="Youmans B."/>
            <person name="Ayvaz T."/>
            <person name="Ross M."/>
            <person name="Santibanez J."/>
            <person name="Aqrawi P."/>
            <person name="Gross S."/>
            <person name="Joshi V."/>
            <person name="Fowler G."/>
            <person name="Nazareth L."/>
            <person name="Reid J."/>
            <person name="Worley K."/>
            <person name="Petrosino J."/>
            <person name="Highlander S."/>
            <person name="Gibbs R."/>
        </authorList>
    </citation>
    <scope>NUCLEOTIDE SEQUENCE [LARGE SCALE GENOMIC DNA]</scope>
    <source>
        <strain evidence="1 2">ATCC 33574</strain>
    </source>
</reference>
<organism evidence="1 2">
    <name type="scientific">Segatella buccae ATCC 33574</name>
    <dbReference type="NCBI Taxonomy" id="873513"/>
    <lineage>
        <taxon>Bacteria</taxon>
        <taxon>Pseudomonadati</taxon>
        <taxon>Bacteroidota</taxon>
        <taxon>Bacteroidia</taxon>
        <taxon>Bacteroidales</taxon>
        <taxon>Prevotellaceae</taxon>
        <taxon>Segatella</taxon>
    </lineage>
</organism>
<gene>
    <name evidence="1" type="ORF">HMPREF6485_1251</name>
</gene>
<sequence length="43" mass="4816">MNFIDKNLGPKMNLKGPKRACKKATVARQLWPFQLSSVALSQV</sequence>
<dbReference type="Proteomes" id="UP000003112">
    <property type="component" value="Unassembled WGS sequence"/>
</dbReference>
<dbReference type="AlphaFoldDB" id="E6K6K2"/>
<protein>
    <submittedName>
        <fullName evidence="1">Uncharacterized protein</fullName>
    </submittedName>
</protein>
<name>E6K6K2_9BACT</name>
<evidence type="ECO:0000313" key="1">
    <source>
        <dbReference type="EMBL" id="EFU30682.1"/>
    </source>
</evidence>
<dbReference type="EMBL" id="AEPD01000026">
    <property type="protein sequence ID" value="EFU30682.1"/>
    <property type="molecule type" value="Genomic_DNA"/>
</dbReference>
<comment type="caution">
    <text evidence="1">The sequence shown here is derived from an EMBL/GenBank/DDBJ whole genome shotgun (WGS) entry which is preliminary data.</text>
</comment>